<keyword evidence="1" id="KW-0575">Peroxidase</keyword>
<dbReference type="InterPro" id="IPR050471">
    <property type="entry name" value="AB_hydrolase"/>
</dbReference>
<dbReference type="InterPro" id="IPR000639">
    <property type="entry name" value="Epox_hydrolase-like"/>
</dbReference>
<dbReference type="PRINTS" id="PR00412">
    <property type="entry name" value="EPOXHYDRLASE"/>
</dbReference>
<dbReference type="Gene3D" id="3.40.50.1820">
    <property type="entry name" value="alpha/beta hydrolase"/>
    <property type="match status" value="1"/>
</dbReference>
<dbReference type="Pfam" id="PF00561">
    <property type="entry name" value="Abhydrolase_1"/>
    <property type="match status" value="1"/>
</dbReference>
<dbReference type="InterPro" id="IPR029058">
    <property type="entry name" value="AB_hydrolase_fold"/>
</dbReference>
<keyword evidence="5" id="KW-1185">Reference proteome</keyword>
<evidence type="ECO:0000256" key="2">
    <source>
        <dbReference type="SAM" id="MobiDB-lite"/>
    </source>
</evidence>
<organism evidence="4 5">
    <name type="scientific">Streptomyces paludis</name>
    <dbReference type="NCBI Taxonomy" id="2282738"/>
    <lineage>
        <taxon>Bacteria</taxon>
        <taxon>Bacillati</taxon>
        <taxon>Actinomycetota</taxon>
        <taxon>Actinomycetes</taxon>
        <taxon>Kitasatosporales</taxon>
        <taxon>Streptomycetaceae</taxon>
        <taxon>Streptomyces</taxon>
    </lineage>
</organism>
<dbReference type="SUPFAM" id="SSF53474">
    <property type="entry name" value="alpha/beta-Hydrolases"/>
    <property type="match status" value="1"/>
</dbReference>
<keyword evidence="1" id="KW-0560">Oxidoreductase</keyword>
<dbReference type="GO" id="GO:0016787">
    <property type="term" value="F:hydrolase activity"/>
    <property type="evidence" value="ECO:0007669"/>
    <property type="project" value="UniProtKB-KW"/>
</dbReference>
<dbReference type="PANTHER" id="PTHR43433">
    <property type="entry name" value="HYDROLASE, ALPHA/BETA FOLD FAMILY PROTEIN"/>
    <property type="match status" value="1"/>
</dbReference>
<feature type="compositionally biased region" description="Low complexity" evidence="2">
    <location>
        <begin position="21"/>
        <end position="31"/>
    </location>
</feature>
<evidence type="ECO:0000313" key="4">
    <source>
        <dbReference type="EMBL" id="AXG82084.1"/>
    </source>
</evidence>
<dbReference type="RefSeq" id="WP_114664624.1">
    <property type="nucleotide sequence ID" value="NZ_CP031194.1"/>
</dbReference>
<accession>A0A345HZG0</accession>
<dbReference type="PRINTS" id="PR00111">
    <property type="entry name" value="ABHYDROLASE"/>
</dbReference>
<dbReference type="KEGG" id="spad:DVK44_35000"/>
<evidence type="ECO:0000259" key="3">
    <source>
        <dbReference type="Pfam" id="PF00561"/>
    </source>
</evidence>
<evidence type="ECO:0000313" key="5">
    <source>
        <dbReference type="Proteomes" id="UP000253868"/>
    </source>
</evidence>
<evidence type="ECO:0000256" key="1">
    <source>
        <dbReference type="ARBA" id="ARBA00022559"/>
    </source>
</evidence>
<dbReference type="InterPro" id="IPR000073">
    <property type="entry name" value="AB_hydrolase_1"/>
</dbReference>
<dbReference type="EMBL" id="CP031194">
    <property type="protein sequence ID" value="AXG82084.1"/>
    <property type="molecule type" value="Genomic_DNA"/>
</dbReference>
<keyword evidence="4" id="KW-0378">Hydrolase</keyword>
<name>A0A345HZG0_9ACTN</name>
<dbReference type="AlphaFoldDB" id="A0A345HZG0"/>
<feature type="region of interest" description="Disordered" evidence="2">
    <location>
        <begin position="1"/>
        <end position="31"/>
    </location>
</feature>
<gene>
    <name evidence="4" type="ORF">DVK44_35000</name>
</gene>
<feature type="region of interest" description="Disordered" evidence="2">
    <location>
        <begin position="323"/>
        <end position="342"/>
    </location>
</feature>
<feature type="compositionally biased region" description="Low complexity" evidence="2">
    <location>
        <begin position="324"/>
        <end position="342"/>
    </location>
</feature>
<proteinExistence type="predicted"/>
<reference evidence="5" key="1">
    <citation type="submission" date="2018-07" db="EMBL/GenBank/DDBJ databases">
        <authorList>
            <person name="Zhao J."/>
        </authorList>
    </citation>
    <scope>NUCLEOTIDE SEQUENCE [LARGE SCALE GENOMIC DNA]</scope>
    <source>
        <strain evidence="5">GSSD-12</strain>
    </source>
</reference>
<protein>
    <submittedName>
        <fullName evidence="4">Alpha/beta hydrolase</fullName>
    </submittedName>
</protein>
<dbReference type="GO" id="GO:0004601">
    <property type="term" value="F:peroxidase activity"/>
    <property type="evidence" value="ECO:0007669"/>
    <property type="project" value="UniProtKB-KW"/>
</dbReference>
<sequence>MSADTVLAQGQPSPGTRPLIPGQAADGAPPAAACPVEERDFTFEGFRYTCRVVGRGEPLTEPILVLGGSSQDRNSWVRHEKTLAPLAQMITVDLPGYGSADFLPAEHGLDFLAAAVRQLLRELGVARVNLIGVCFGGAIALRFAQQCPEAVVRLMLTGMTMRIPANYAASMERWAVMIERGETTAIARELAGHFMSPPGTGLVRKHTAVSRLVYQQMVGQDPEQLSKSAEHNSRLMRHDWYRPGPVPAVPSLVVTGEHDTLTTPAMGHEVVAALPPGARYLLIDEADHLAPVERITEFADLVARFCTDRSLDALPYAHEPVSPAAGAATTAGAATESGTAAP</sequence>
<dbReference type="PANTHER" id="PTHR43433:SF1">
    <property type="entry name" value="BLL5160 PROTEIN"/>
    <property type="match status" value="1"/>
</dbReference>
<feature type="domain" description="AB hydrolase-1" evidence="3">
    <location>
        <begin position="62"/>
        <end position="293"/>
    </location>
</feature>
<dbReference type="Proteomes" id="UP000253868">
    <property type="component" value="Chromosome"/>
</dbReference>
<dbReference type="OrthoDB" id="3601922at2"/>